<accession>N0BFT5</accession>
<dbReference type="eggNOG" id="arCOG02782">
    <property type="taxonomic scope" value="Archaea"/>
</dbReference>
<dbReference type="GO" id="GO:0015666">
    <property type="term" value="F:restriction endodeoxyribonuclease activity"/>
    <property type="evidence" value="ECO:0007669"/>
    <property type="project" value="TreeGrafter"/>
</dbReference>
<dbReference type="Gene3D" id="3.40.1350.10">
    <property type="match status" value="1"/>
</dbReference>
<dbReference type="GeneID" id="25398465"/>
<dbReference type="InterPro" id="IPR007560">
    <property type="entry name" value="Restrct_endonuc_IV_Mrr"/>
</dbReference>
<dbReference type="GO" id="GO:0003677">
    <property type="term" value="F:DNA binding"/>
    <property type="evidence" value="ECO:0007669"/>
    <property type="project" value="InterPro"/>
</dbReference>
<dbReference type="HOGENOM" id="CLU_1472017_0_0_2"/>
<keyword evidence="3" id="KW-1185">Reference proteome</keyword>
<dbReference type="RefSeq" id="WP_015590745.1">
    <property type="nucleotide sequence ID" value="NC_021169.1"/>
</dbReference>
<dbReference type="EMBL" id="CP005290">
    <property type="protein sequence ID" value="AGK61147.1"/>
    <property type="molecule type" value="Genomic_DNA"/>
</dbReference>
<evidence type="ECO:0000259" key="1">
    <source>
        <dbReference type="Pfam" id="PF04471"/>
    </source>
</evidence>
<feature type="domain" description="Restriction endonuclease type IV Mrr" evidence="1">
    <location>
        <begin position="9"/>
        <end position="121"/>
    </location>
</feature>
<gene>
    <name evidence="2" type="ORF">Asulf_01147</name>
</gene>
<protein>
    <recommendedName>
        <fullName evidence="1">Restriction endonuclease type IV Mrr domain-containing protein</fullName>
    </recommendedName>
</protein>
<dbReference type="STRING" id="387631.Asulf_01147"/>
<dbReference type="GO" id="GO:0009307">
    <property type="term" value="P:DNA restriction-modification system"/>
    <property type="evidence" value="ECO:0007669"/>
    <property type="project" value="InterPro"/>
</dbReference>
<dbReference type="Proteomes" id="UP000013307">
    <property type="component" value="Chromosome"/>
</dbReference>
<dbReference type="AlphaFoldDB" id="N0BFT5"/>
<dbReference type="Pfam" id="PF04471">
    <property type="entry name" value="Mrr_cat"/>
    <property type="match status" value="1"/>
</dbReference>
<dbReference type="OrthoDB" id="115422at2157"/>
<dbReference type="InterPro" id="IPR052906">
    <property type="entry name" value="Type_IV_Methyl-Rstrct_Enzyme"/>
</dbReference>
<evidence type="ECO:0000313" key="3">
    <source>
        <dbReference type="Proteomes" id="UP000013307"/>
    </source>
</evidence>
<dbReference type="PANTHER" id="PTHR30015">
    <property type="entry name" value="MRR RESTRICTION SYSTEM PROTEIN"/>
    <property type="match status" value="1"/>
</dbReference>
<name>N0BFT5_9EURY</name>
<dbReference type="PANTHER" id="PTHR30015:SF7">
    <property type="entry name" value="TYPE IV METHYL-DIRECTED RESTRICTION ENZYME ECOKMRR"/>
    <property type="match status" value="1"/>
</dbReference>
<dbReference type="SUPFAM" id="SSF52980">
    <property type="entry name" value="Restriction endonuclease-like"/>
    <property type="match status" value="1"/>
</dbReference>
<sequence>MNQLSYEKGVELEKLVAQLFKSKGYDVMHNVKLKGRSGVEHQIDVYAEYKCPLHLSRIVIECKAYDTPINKDIVMKLIQEVLDLGVDRGILVTTSYFTPDAVSTANGYNVDLWDYTKLTSLVGNIELPSVEPVSNVFYIEPKLSAEQSKKVAEKQVRGYLEGEKYWNSLRCFTHIMILIATLR</sequence>
<dbReference type="KEGG" id="ast:Asulf_01147"/>
<evidence type="ECO:0000313" key="2">
    <source>
        <dbReference type="EMBL" id="AGK61147.1"/>
    </source>
</evidence>
<dbReference type="InterPro" id="IPR011856">
    <property type="entry name" value="tRNA_endonuc-like_dom_sf"/>
</dbReference>
<dbReference type="InterPro" id="IPR011335">
    <property type="entry name" value="Restrct_endonuc-II-like"/>
</dbReference>
<organism evidence="2 3">
    <name type="scientific">Archaeoglobus sulfaticallidus PM70-1</name>
    <dbReference type="NCBI Taxonomy" id="387631"/>
    <lineage>
        <taxon>Archaea</taxon>
        <taxon>Methanobacteriati</taxon>
        <taxon>Methanobacteriota</taxon>
        <taxon>Archaeoglobi</taxon>
        <taxon>Archaeoglobales</taxon>
        <taxon>Archaeoglobaceae</taxon>
        <taxon>Archaeoglobus</taxon>
    </lineage>
</organism>
<proteinExistence type="predicted"/>
<reference evidence="2 3" key="1">
    <citation type="journal article" date="2013" name="Genome Announc.">
        <title>Complete Genome Sequence of the Thermophilic and Facultatively Chemolithoautotrophic Sulfate Reducer Archaeoglobus sulfaticallidus Strain PM70-1T.</title>
        <authorList>
            <person name="Stokke R."/>
            <person name="Hocking W.P."/>
            <person name="Steinsbu B.O."/>
            <person name="Steen I.H."/>
        </authorList>
    </citation>
    <scope>NUCLEOTIDE SEQUENCE [LARGE SCALE GENOMIC DNA]</scope>
    <source>
        <strain evidence="2">PM70-1</strain>
    </source>
</reference>